<reference evidence="14" key="1">
    <citation type="submission" date="2025-08" db="UniProtKB">
        <authorList>
            <consortium name="Ensembl"/>
        </authorList>
    </citation>
    <scope>IDENTIFICATION</scope>
</reference>
<dbReference type="KEGG" id="pki:111839357"/>
<protein>
    <recommendedName>
        <fullName evidence="5 12">Guanine deaminase</fullName>
        <shortName evidence="12">Guanase</shortName>
        <ecNumber evidence="4 12">3.5.4.3</ecNumber>
    </recommendedName>
    <alternativeName>
        <fullName evidence="11 12">Guanine aminohydrolase</fullName>
    </alternativeName>
</protein>
<dbReference type="PANTHER" id="PTHR11271:SF6">
    <property type="entry name" value="GUANINE DEAMINASE"/>
    <property type="match status" value="1"/>
</dbReference>
<dbReference type="InterPro" id="IPR006680">
    <property type="entry name" value="Amidohydro-rel"/>
</dbReference>
<name>A0A3B3R3Q3_9TELE</name>
<dbReference type="GO" id="GO:0008892">
    <property type="term" value="F:guanine deaminase activity"/>
    <property type="evidence" value="ECO:0007669"/>
    <property type="project" value="UniProtKB-UniRule"/>
</dbReference>
<dbReference type="InterPro" id="IPR032466">
    <property type="entry name" value="Metal_Hydrolase"/>
</dbReference>
<dbReference type="InterPro" id="IPR011059">
    <property type="entry name" value="Metal-dep_hydrolase_composite"/>
</dbReference>
<evidence type="ECO:0000256" key="5">
    <source>
        <dbReference type="ARBA" id="ARBA00014514"/>
    </source>
</evidence>
<dbReference type="Gene3D" id="2.30.40.10">
    <property type="entry name" value="Urease, subunit C, domain 1"/>
    <property type="match status" value="1"/>
</dbReference>
<dbReference type="InterPro" id="IPR051607">
    <property type="entry name" value="Metallo-dep_hydrolases"/>
</dbReference>
<dbReference type="Proteomes" id="UP000261540">
    <property type="component" value="Unplaced"/>
</dbReference>
<dbReference type="NCBIfam" id="TIGR02967">
    <property type="entry name" value="guan_deamin"/>
    <property type="match status" value="1"/>
</dbReference>
<dbReference type="GeneID" id="111839357"/>
<comment type="function">
    <text evidence="10 12">Catalyzes the hydrolytic deamination of guanine, producing xanthine and ammonia.</text>
</comment>
<keyword evidence="7 12" id="KW-0479">Metal-binding</keyword>
<keyword evidence="9 12" id="KW-0862">Zinc</keyword>
<evidence type="ECO:0000256" key="12">
    <source>
        <dbReference type="RuleBase" id="RU366009"/>
    </source>
</evidence>
<sequence length="449" mass="50233">MASDKVQIAQVYRGTFVHSTQNAPLEILEDRILGVGTDGKISFIEPAEKTDSLSAIWRFQISEVQQLGPSEFFMPGLIDTHIHAAQYCFMGTALDLPLLQWLETYTFPEEYKFRNLDYSENVYTKVVERTLSNGTTTACYFASIYTDSSLLLGEIAAKFGQRALVGKVCMDVNDSLKVYRETTEQSREETDRFINELLRRNYPLVKPIVTPRFAPSCTSDLLRQLGEIAENNDLHVQSHISETKDEMSLVETMFPESQSYTDVYLEHGLLTSKTVMAHGCHLTDDELVIFRDTGASIAHCPNSNISLCSGMLDVRNVLNKKVKLGLGTDVAGGCSVSMLDAIRRTMETSKALKINNPQHECLRIDEVFRLATLGGSQALSLDKETGNFEVGKDFDALRIDPTASESPFDVFSGDDIEIILEKFLYLGDDRNIREVFVAGRRVVPFAEPV</sequence>
<dbReference type="STRING" id="1676925.ENSPKIP00000013397"/>
<dbReference type="CTD" id="9615"/>
<evidence type="ECO:0000256" key="9">
    <source>
        <dbReference type="ARBA" id="ARBA00022833"/>
    </source>
</evidence>
<dbReference type="FunFam" id="3.20.20.140:FF:000021">
    <property type="entry name" value="Guanine deaminase"/>
    <property type="match status" value="1"/>
</dbReference>
<dbReference type="OrthoDB" id="194468at2759"/>
<dbReference type="GO" id="GO:0008270">
    <property type="term" value="F:zinc ion binding"/>
    <property type="evidence" value="ECO:0007669"/>
    <property type="project" value="UniProtKB-UniRule"/>
</dbReference>
<evidence type="ECO:0000259" key="13">
    <source>
        <dbReference type="Pfam" id="PF01979"/>
    </source>
</evidence>
<dbReference type="GO" id="GO:0006147">
    <property type="term" value="P:guanine catabolic process"/>
    <property type="evidence" value="ECO:0007669"/>
    <property type="project" value="UniProtKB-UniRule"/>
</dbReference>
<reference evidence="14" key="2">
    <citation type="submission" date="2025-09" db="UniProtKB">
        <authorList>
            <consortium name="Ensembl"/>
        </authorList>
    </citation>
    <scope>IDENTIFICATION</scope>
</reference>
<evidence type="ECO:0000256" key="7">
    <source>
        <dbReference type="ARBA" id="ARBA00022723"/>
    </source>
</evidence>
<dbReference type="PANTHER" id="PTHR11271">
    <property type="entry name" value="GUANINE DEAMINASE"/>
    <property type="match status" value="1"/>
</dbReference>
<evidence type="ECO:0000313" key="14">
    <source>
        <dbReference type="Ensembl" id="ENSPKIP00000013397.1"/>
    </source>
</evidence>
<comment type="catalytic activity">
    <reaction evidence="12">
        <text>guanine + H2O + H(+) = xanthine + NH4(+)</text>
        <dbReference type="Rhea" id="RHEA:14665"/>
        <dbReference type="ChEBI" id="CHEBI:15377"/>
        <dbReference type="ChEBI" id="CHEBI:15378"/>
        <dbReference type="ChEBI" id="CHEBI:16235"/>
        <dbReference type="ChEBI" id="CHEBI:17712"/>
        <dbReference type="ChEBI" id="CHEBI:28938"/>
        <dbReference type="EC" id="3.5.4.3"/>
    </reaction>
</comment>
<evidence type="ECO:0000256" key="2">
    <source>
        <dbReference type="ARBA" id="ARBA00006745"/>
    </source>
</evidence>
<dbReference type="Gene3D" id="3.20.20.140">
    <property type="entry name" value="Metal-dependent hydrolases"/>
    <property type="match status" value="1"/>
</dbReference>
<dbReference type="InterPro" id="IPR014311">
    <property type="entry name" value="Guanine_deaminase"/>
</dbReference>
<evidence type="ECO:0000256" key="10">
    <source>
        <dbReference type="ARBA" id="ARBA00056079"/>
    </source>
</evidence>
<evidence type="ECO:0000256" key="4">
    <source>
        <dbReference type="ARBA" id="ARBA00012781"/>
    </source>
</evidence>
<comment type="cofactor">
    <cofactor evidence="12">
        <name>Zn(2+)</name>
        <dbReference type="ChEBI" id="CHEBI:29105"/>
    </cofactor>
    <text evidence="12">Binds 1 zinc ion per subunit.</text>
</comment>
<evidence type="ECO:0000256" key="6">
    <source>
        <dbReference type="ARBA" id="ARBA00022553"/>
    </source>
</evidence>
<comment type="subunit">
    <text evidence="3">Homodimer.</text>
</comment>
<feature type="domain" description="Amidohydrolase-related" evidence="13">
    <location>
        <begin position="73"/>
        <end position="442"/>
    </location>
</feature>
<dbReference type="UniPathway" id="UPA00603">
    <property type="reaction ID" value="UER00660"/>
</dbReference>
<dbReference type="SUPFAM" id="SSF51338">
    <property type="entry name" value="Composite domain of metallo-dependent hydrolases"/>
    <property type="match status" value="1"/>
</dbReference>
<evidence type="ECO:0000256" key="8">
    <source>
        <dbReference type="ARBA" id="ARBA00022801"/>
    </source>
</evidence>
<dbReference type="AlphaFoldDB" id="A0A3B3R3Q3"/>
<evidence type="ECO:0000256" key="1">
    <source>
        <dbReference type="ARBA" id="ARBA00004984"/>
    </source>
</evidence>
<comment type="similarity">
    <text evidence="2 12">Belongs to the metallo-dependent hydrolases superfamily. ATZ/TRZ family.</text>
</comment>
<evidence type="ECO:0000256" key="3">
    <source>
        <dbReference type="ARBA" id="ARBA00011738"/>
    </source>
</evidence>
<dbReference type="GO" id="GO:0005829">
    <property type="term" value="C:cytosol"/>
    <property type="evidence" value="ECO:0007669"/>
    <property type="project" value="TreeGrafter"/>
</dbReference>
<comment type="pathway">
    <text evidence="1 12">Purine metabolism; guanine degradation; xanthine from guanine: step 1/1.</text>
</comment>
<accession>A0A3B3R3Q3</accession>
<evidence type="ECO:0000256" key="11">
    <source>
        <dbReference type="ARBA" id="ARBA00083147"/>
    </source>
</evidence>
<keyword evidence="15" id="KW-1185">Reference proteome</keyword>
<proteinExistence type="inferred from homology"/>
<dbReference type="Pfam" id="PF01979">
    <property type="entry name" value="Amidohydro_1"/>
    <property type="match status" value="1"/>
</dbReference>
<evidence type="ECO:0000313" key="15">
    <source>
        <dbReference type="Proteomes" id="UP000261540"/>
    </source>
</evidence>
<organism evidence="14 15">
    <name type="scientific">Paramormyrops kingsleyae</name>
    <dbReference type="NCBI Taxonomy" id="1676925"/>
    <lineage>
        <taxon>Eukaryota</taxon>
        <taxon>Metazoa</taxon>
        <taxon>Chordata</taxon>
        <taxon>Craniata</taxon>
        <taxon>Vertebrata</taxon>
        <taxon>Euteleostomi</taxon>
        <taxon>Actinopterygii</taxon>
        <taxon>Neopterygii</taxon>
        <taxon>Teleostei</taxon>
        <taxon>Osteoglossocephala</taxon>
        <taxon>Osteoglossomorpha</taxon>
        <taxon>Osteoglossiformes</taxon>
        <taxon>Mormyridae</taxon>
        <taxon>Paramormyrops</taxon>
    </lineage>
</organism>
<dbReference type="RefSeq" id="XP_023658957.1">
    <property type="nucleotide sequence ID" value="XM_023803189.2"/>
</dbReference>
<keyword evidence="6" id="KW-0597">Phosphoprotein</keyword>
<keyword evidence="8 12" id="KW-0378">Hydrolase</keyword>
<dbReference type="Ensembl" id="ENSPKIT00000037820.1">
    <property type="protein sequence ID" value="ENSPKIP00000013397.1"/>
    <property type="gene ID" value="ENSPKIG00000000854.1"/>
</dbReference>
<dbReference type="SUPFAM" id="SSF51556">
    <property type="entry name" value="Metallo-dependent hydrolases"/>
    <property type="match status" value="1"/>
</dbReference>
<dbReference type="GeneTree" id="ENSGT00390000017130"/>
<dbReference type="EC" id="3.5.4.3" evidence="4 12"/>